<dbReference type="Gene3D" id="3.40.50.280">
    <property type="entry name" value="Cobalamin-binding domain"/>
    <property type="match status" value="1"/>
</dbReference>
<dbReference type="GO" id="GO:0046872">
    <property type="term" value="F:metal ion binding"/>
    <property type="evidence" value="ECO:0007669"/>
    <property type="project" value="UniProtKB-KW"/>
</dbReference>
<feature type="domain" description="B12-binding" evidence="4">
    <location>
        <begin position="94"/>
        <end position="219"/>
    </location>
</feature>
<reference evidence="5" key="2">
    <citation type="submission" date="2023-01" db="EMBL/GenBank/DDBJ databases">
        <authorList>
            <person name="Sun Q."/>
            <person name="Evtushenko L."/>
        </authorList>
    </citation>
    <scope>NUCLEOTIDE SEQUENCE</scope>
    <source>
        <strain evidence="5">VKM Ac-1069</strain>
    </source>
</reference>
<dbReference type="Pfam" id="PF02607">
    <property type="entry name" value="B12-binding_2"/>
    <property type="match status" value="1"/>
</dbReference>
<dbReference type="AlphaFoldDB" id="A0A9W6L653"/>
<dbReference type="GO" id="GO:0008705">
    <property type="term" value="F:methionine synthase activity"/>
    <property type="evidence" value="ECO:0007669"/>
    <property type="project" value="TreeGrafter"/>
</dbReference>
<dbReference type="InterPro" id="IPR003759">
    <property type="entry name" value="Cbl-bd_cap"/>
</dbReference>
<dbReference type="GO" id="GO:0005829">
    <property type="term" value="C:cytosol"/>
    <property type="evidence" value="ECO:0007669"/>
    <property type="project" value="TreeGrafter"/>
</dbReference>
<evidence type="ECO:0000313" key="6">
    <source>
        <dbReference type="Proteomes" id="UP001143463"/>
    </source>
</evidence>
<dbReference type="PANTHER" id="PTHR45833:SF1">
    <property type="entry name" value="METHIONINE SYNTHASE"/>
    <property type="match status" value="1"/>
</dbReference>
<keyword evidence="6" id="KW-1185">Reference proteome</keyword>
<dbReference type="SUPFAM" id="SSF52242">
    <property type="entry name" value="Cobalamin (vitamin B12)-binding domain"/>
    <property type="match status" value="1"/>
</dbReference>
<dbReference type="InterPro" id="IPR036724">
    <property type="entry name" value="Cobalamin-bd_sf"/>
</dbReference>
<dbReference type="GO" id="GO:0031419">
    <property type="term" value="F:cobalamin binding"/>
    <property type="evidence" value="ECO:0007669"/>
    <property type="project" value="InterPro"/>
</dbReference>
<dbReference type="Gene3D" id="1.10.1240.10">
    <property type="entry name" value="Methionine synthase domain"/>
    <property type="match status" value="1"/>
</dbReference>
<dbReference type="RefSeq" id="WP_051737599.1">
    <property type="nucleotide sequence ID" value="NZ_BAAAUZ010000049.1"/>
</dbReference>
<evidence type="ECO:0000313" key="5">
    <source>
        <dbReference type="EMBL" id="GLL12800.1"/>
    </source>
</evidence>
<accession>A0A9W6L653</accession>
<gene>
    <name evidence="5" type="ORF">GCM10017577_39410</name>
</gene>
<dbReference type="InterPro" id="IPR036594">
    <property type="entry name" value="Meth_synthase_dom"/>
</dbReference>
<dbReference type="Proteomes" id="UP001143463">
    <property type="component" value="Unassembled WGS sequence"/>
</dbReference>
<proteinExistence type="predicted"/>
<dbReference type="PANTHER" id="PTHR45833">
    <property type="entry name" value="METHIONINE SYNTHASE"/>
    <property type="match status" value="1"/>
</dbReference>
<name>A0A9W6L653_9PSEU</name>
<protein>
    <submittedName>
        <fullName evidence="5">Cobalamin-binding protein</fullName>
    </submittedName>
</protein>
<reference evidence="5" key="1">
    <citation type="journal article" date="2014" name="Int. J. Syst. Evol. Microbiol.">
        <title>Complete genome sequence of Corynebacterium casei LMG S-19264T (=DSM 44701T), isolated from a smear-ripened cheese.</title>
        <authorList>
            <consortium name="US DOE Joint Genome Institute (JGI-PGF)"/>
            <person name="Walter F."/>
            <person name="Albersmeier A."/>
            <person name="Kalinowski J."/>
            <person name="Ruckert C."/>
        </authorList>
    </citation>
    <scope>NUCLEOTIDE SEQUENCE</scope>
    <source>
        <strain evidence="5">VKM Ac-1069</strain>
    </source>
</reference>
<keyword evidence="2" id="KW-0170">Cobalt</keyword>
<dbReference type="EMBL" id="BSFQ01000016">
    <property type="protein sequence ID" value="GLL12800.1"/>
    <property type="molecule type" value="Genomic_DNA"/>
</dbReference>
<dbReference type="Pfam" id="PF02310">
    <property type="entry name" value="B12-binding"/>
    <property type="match status" value="1"/>
</dbReference>
<dbReference type="GO" id="GO:0046653">
    <property type="term" value="P:tetrahydrofolate metabolic process"/>
    <property type="evidence" value="ECO:0007669"/>
    <property type="project" value="TreeGrafter"/>
</dbReference>
<evidence type="ECO:0000256" key="2">
    <source>
        <dbReference type="ARBA" id="ARBA00023285"/>
    </source>
</evidence>
<organism evidence="5 6">
    <name type="scientific">Pseudonocardia halophobica</name>
    <dbReference type="NCBI Taxonomy" id="29401"/>
    <lineage>
        <taxon>Bacteria</taxon>
        <taxon>Bacillati</taxon>
        <taxon>Actinomycetota</taxon>
        <taxon>Actinomycetes</taxon>
        <taxon>Pseudonocardiales</taxon>
        <taxon>Pseudonocardiaceae</taxon>
        <taxon>Pseudonocardia</taxon>
    </lineage>
</organism>
<evidence type="ECO:0000256" key="3">
    <source>
        <dbReference type="SAM" id="MobiDB-lite"/>
    </source>
</evidence>
<dbReference type="PROSITE" id="PS51332">
    <property type="entry name" value="B12_BINDING"/>
    <property type="match status" value="1"/>
</dbReference>
<dbReference type="InterPro" id="IPR050554">
    <property type="entry name" value="Met_Synthase/Corrinoid"/>
</dbReference>
<evidence type="ECO:0000259" key="4">
    <source>
        <dbReference type="PROSITE" id="PS51332"/>
    </source>
</evidence>
<keyword evidence="1" id="KW-0479">Metal-binding</keyword>
<sequence>MTAGSDPRVAARRAEFMAALGRADEDAAVALALGLVDAGVAAREVLLGLVAGTQEEVGLRWQRGEWSVAREHAATAVNERVVAALGRRTRRGSRGHVVLACLDGEWHALPGRIVAEVLRLAGWHVTFLGASVPAAELVSYLHQEGPDVVAVSCALPVHLPAAHRTIVAAQRTGTPVLAGGPGFGADGRWARRLGVDAWAPDAVEAVRLLDELPWPEPEPDQVGDGGPGPEYAGLRARRGDLVVAATRVLDGRTALGAPGGVVEAGLEDDLTHAVDFLTAAVYLSDPEVFTGYLGWLADLLDARGVDTGSARAVLAEFHAGLHDFPFAQECLRRGSAQLQDRPAVPTDGAATVREATA</sequence>
<dbReference type="InterPro" id="IPR006158">
    <property type="entry name" value="Cobalamin-bd"/>
</dbReference>
<dbReference type="GO" id="GO:0050667">
    <property type="term" value="P:homocysteine metabolic process"/>
    <property type="evidence" value="ECO:0007669"/>
    <property type="project" value="TreeGrafter"/>
</dbReference>
<comment type="caution">
    <text evidence="5">The sequence shown here is derived from an EMBL/GenBank/DDBJ whole genome shotgun (WGS) entry which is preliminary data.</text>
</comment>
<feature type="region of interest" description="Disordered" evidence="3">
    <location>
        <begin position="337"/>
        <end position="357"/>
    </location>
</feature>
<evidence type="ECO:0000256" key="1">
    <source>
        <dbReference type="ARBA" id="ARBA00022723"/>
    </source>
</evidence>